<dbReference type="OrthoDB" id="9802426at2"/>
<dbReference type="PROSITE" id="PS50113">
    <property type="entry name" value="PAC"/>
    <property type="match status" value="1"/>
</dbReference>
<feature type="domain" description="PAS" evidence="5">
    <location>
        <begin position="6"/>
        <end position="47"/>
    </location>
</feature>
<dbReference type="SMART" id="SM00448">
    <property type="entry name" value="REC"/>
    <property type="match status" value="1"/>
</dbReference>
<feature type="domain" description="Response regulatory" evidence="4">
    <location>
        <begin position="166"/>
        <end position="284"/>
    </location>
</feature>
<proteinExistence type="predicted"/>
<dbReference type="SUPFAM" id="SSF55785">
    <property type="entry name" value="PYP-like sensor domain (PAS domain)"/>
    <property type="match status" value="1"/>
</dbReference>
<evidence type="ECO:0000259" key="6">
    <source>
        <dbReference type="PROSITE" id="PS50113"/>
    </source>
</evidence>
<dbReference type="InterPro" id="IPR000700">
    <property type="entry name" value="PAS-assoc_C"/>
</dbReference>
<evidence type="ECO:0000256" key="1">
    <source>
        <dbReference type="ARBA" id="ARBA00022553"/>
    </source>
</evidence>
<dbReference type="CDD" id="cd00130">
    <property type="entry name" value="PAS"/>
    <property type="match status" value="1"/>
</dbReference>
<accession>A0A0W0YG45</accession>
<dbReference type="InterPro" id="IPR001789">
    <property type="entry name" value="Sig_transdc_resp-reg_receiver"/>
</dbReference>
<organism evidence="7 8">
    <name type="scientific">Legionella santicrucis</name>
    <dbReference type="NCBI Taxonomy" id="45074"/>
    <lineage>
        <taxon>Bacteria</taxon>
        <taxon>Pseudomonadati</taxon>
        <taxon>Pseudomonadota</taxon>
        <taxon>Gammaproteobacteria</taxon>
        <taxon>Legionellales</taxon>
        <taxon>Legionellaceae</taxon>
        <taxon>Legionella</taxon>
    </lineage>
</organism>
<keyword evidence="2" id="KW-0902">Two-component regulatory system</keyword>
<keyword evidence="8" id="KW-1185">Reference proteome</keyword>
<keyword evidence="1 3" id="KW-0597">Phosphoprotein</keyword>
<dbReference type="AlphaFoldDB" id="A0A0W0YG45"/>
<dbReference type="RefSeq" id="WP_058515085.1">
    <property type="nucleotide sequence ID" value="NZ_CAAAIH010000011.1"/>
</dbReference>
<dbReference type="SUPFAM" id="SSF52172">
    <property type="entry name" value="CheY-like"/>
    <property type="match status" value="1"/>
</dbReference>
<dbReference type="Proteomes" id="UP000054703">
    <property type="component" value="Unassembled WGS sequence"/>
</dbReference>
<reference evidence="7 8" key="1">
    <citation type="submission" date="2015-11" db="EMBL/GenBank/DDBJ databases">
        <title>Genomic analysis of 38 Legionella species identifies large and diverse effector repertoires.</title>
        <authorList>
            <person name="Burstein D."/>
            <person name="Amaro F."/>
            <person name="Zusman T."/>
            <person name="Lifshitz Z."/>
            <person name="Cohen O."/>
            <person name="Gilbert J.A."/>
            <person name="Pupko T."/>
            <person name="Shuman H.A."/>
            <person name="Segal G."/>
        </authorList>
    </citation>
    <scope>NUCLEOTIDE SEQUENCE [LARGE SCALE GENOMIC DNA]</scope>
    <source>
        <strain evidence="7 8">SC-63-C7</strain>
    </source>
</reference>
<dbReference type="Gene3D" id="3.40.50.2300">
    <property type="match status" value="1"/>
</dbReference>
<comment type="caution">
    <text evidence="7">The sequence shown here is derived from an EMBL/GenBank/DDBJ whole genome shotgun (WGS) entry which is preliminary data.</text>
</comment>
<gene>
    <name evidence="7" type="ORF">Lsan_3126</name>
</gene>
<dbReference type="STRING" id="45074.Lsan_3126"/>
<evidence type="ECO:0000256" key="3">
    <source>
        <dbReference type="PROSITE-ProRule" id="PRU00169"/>
    </source>
</evidence>
<dbReference type="PANTHER" id="PTHR45339:SF1">
    <property type="entry name" value="HYBRID SIGNAL TRANSDUCTION HISTIDINE KINASE J"/>
    <property type="match status" value="1"/>
</dbReference>
<evidence type="ECO:0000256" key="2">
    <source>
        <dbReference type="ARBA" id="ARBA00023012"/>
    </source>
</evidence>
<dbReference type="Gene3D" id="3.30.450.20">
    <property type="entry name" value="PAS domain"/>
    <property type="match status" value="1"/>
</dbReference>
<dbReference type="NCBIfam" id="TIGR00229">
    <property type="entry name" value="sensory_box"/>
    <property type="match status" value="1"/>
</dbReference>
<dbReference type="PATRIC" id="fig|45074.5.peg.3363"/>
<feature type="domain" description="PAC" evidence="6">
    <location>
        <begin position="85"/>
        <end position="138"/>
    </location>
</feature>
<dbReference type="GO" id="GO:0000160">
    <property type="term" value="P:phosphorelay signal transduction system"/>
    <property type="evidence" value="ECO:0007669"/>
    <property type="project" value="UniProtKB-KW"/>
</dbReference>
<dbReference type="InterPro" id="IPR035965">
    <property type="entry name" value="PAS-like_dom_sf"/>
</dbReference>
<dbReference type="PROSITE" id="PS50112">
    <property type="entry name" value="PAS"/>
    <property type="match status" value="1"/>
</dbReference>
<evidence type="ECO:0000313" key="8">
    <source>
        <dbReference type="Proteomes" id="UP000054703"/>
    </source>
</evidence>
<evidence type="ECO:0000313" key="7">
    <source>
        <dbReference type="EMBL" id="KTD55574.1"/>
    </source>
</evidence>
<dbReference type="InterPro" id="IPR000014">
    <property type="entry name" value="PAS"/>
</dbReference>
<dbReference type="PANTHER" id="PTHR45339">
    <property type="entry name" value="HYBRID SIGNAL TRANSDUCTION HISTIDINE KINASE J"/>
    <property type="match status" value="1"/>
</dbReference>
<dbReference type="Pfam" id="PF13426">
    <property type="entry name" value="PAS_9"/>
    <property type="match status" value="1"/>
</dbReference>
<dbReference type="Pfam" id="PF00072">
    <property type="entry name" value="Response_reg"/>
    <property type="match status" value="1"/>
</dbReference>
<evidence type="ECO:0000259" key="5">
    <source>
        <dbReference type="PROSITE" id="PS50112"/>
    </source>
</evidence>
<name>A0A0W0YG45_9GAMM</name>
<dbReference type="CDD" id="cd17546">
    <property type="entry name" value="REC_hyHK_CKI1_RcsC-like"/>
    <property type="match status" value="1"/>
</dbReference>
<dbReference type="InterPro" id="IPR011006">
    <property type="entry name" value="CheY-like_superfamily"/>
</dbReference>
<evidence type="ECO:0000259" key="4">
    <source>
        <dbReference type="PROSITE" id="PS50110"/>
    </source>
</evidence>
<dbReference type="EMBL" id="LNYU01000085">
    <property type="protein sequence ID" value="KTD55574.1"/>
    <property type="molecule type" value="Genomic_DNA"/>
</dbReference>
<protein>
    <submittedName>
        <fullName evidence="7">Response regulator</fullName>
    </submittedName>
</protein>
<sequence length="299" mass="33992">MENPPTSQIYARAFTKIDNMVYLIDKNGFLIDCNANLLRFLGYSYSEDNSIGSIYEMMRKQGLWTSEQIHHFQQQDIAAIISGKNEVEQQAIINNNGIILYFEISRTPLADKSGNALGLAVTIRDISKQKQLTEQVKNLKSQANYNHKTVTNHYFSEKTGQINKLKILLIEDNLIAQKVEKAILMNCKCLTDVVATASQACEIFKPAKYDLILMDLTLEEGDGYNLTATLRKKEQGTHFRVPIIALTGHDPMDVGFNCEDAEMDGILRKPLTLEQANQLIQRYIRHIDIKVKGLMEFKQ</sequence>
<feature type="modified residue" description="4-aspartylphosphate" evidence="3">
    <location>
        <position position="215"/>
    </location>
</feature>
<dbReference type="PROSITE" id="PS50110">
    <property type="entry name" value="RESPONSE_REGULATORY"/>
    <property type="match status" value="1"/>
</dbReference>